<name>A0AAU8WWX4_9VIBR</name>
<feature type="compositionally biased region" description="Gly residues" evidence="1">
    <location>
        <begin position="48"/>
        <end position="61"/>
    </location>
</feature>
<feature type="chain" id="PRO_5043941867" description="Lcl C-terminal domain-containing protein" evidence="2">
    <location>
        <begin position="21"/>
        <end position="1201"/>
    </location>
</feature>
<evidence type="ECO:0000256" key="1">
    <source>
        <dbReference type="SAM" id="MobiDB-lite"/>
    </source>
</evidence>
<feature type="signal peptide" evidence="2">
    <location>
        <begin position="1"/>
        <end position="20"/>
    </location>
</feature>
<dbReference type="EMBL" id="CP022353">
    <property type="protein sequence ID" value="ASK56615.1"/>
    <property type="molecule type" value="Genomic_DNA"/>
</dbReference>
<accession>A0AAU8WWX4</accession>
<evidence type="ECO:0000313" key="4">
    <source>
        <dbReference type="EMBL" id="ASK56615.1"/>
    </source>
</evidence>
<dbReference type="Pfam" id="PF07603">
    <property type="entry name" value="Lcl_C"/>
    <property type="match status" value="1"/>
</dbReference>
<evidence type="ECO:0000256" key="2">
    <source>
        <dbReference type="SAM" id="SignalP"/>
    </source>
</evidence>
<gene>
    <name evidence="4" type="ORF">CEQ48_18440</name>
</gene>
<evidence type="ECO:0000313" key="5">
    <source>
        <dbReference type="Proteomes" id="UP000198371"/>
    </source>
</evidence>
<feature type="region of interest" description="Disordered" evidence="1">
    <location>
        <begin position="22"/>
        <end position="82"/>
    </location>
</feature>
<reference evidence="4 5" key="2">
    <citation type="submission" date="2017-06" db="EMBL/GenBank/DDBJ databases">
        <title>Complete genome sequence of Vibrio sp. 2521-89, a close relative of Vibrio cholerae isolated from lake water in New Mexico, USA.</title>
        <authorList>
            <person name="Liang K."/>
            <person name="Orata F.D."/>
            <person name="Winkjer N.S."/>
            <person name="Tarr C.L."/>
            <person name="Boucher Y."/>
        </authorList>
    </citation>
    <scope>NUCLEOTIDE SEQUENCE [LARGE SCALE GENOMIC DNA]</scope>
    <source>
        <strain evidence="4 5">2521-89</strain>
    </source>
</reference>
<sequence>MLFNRILISMAVALPLIACSDQPGKESNSPPAADTTAPSLPPATGSGTASGGTTGSGGTAGGSPTTPDPLTPPIATGPSSFTLSGPVVGSQKNDTYLFKICSGNVCDRWQSTVENGVFEYTFELSQWPLDKSVLIEGNKLDASARTNTNPEINNKANSYFKTELDSLANLQKWDGNKDGVLNEKEVAKLSFDSVTMAYQTVASYLLANQLKHHAEKPYDEKHQAIRNYLLENSLNTLVIPTEEQLQKFKDHVDGLKLGPKNKFHGEYTMPLTTEQWAALGGKAETAIEQQVIRLNTAQMKTLYEGDSNREATGKQFRLTVQQSALIKGELVYNQQLVLELSALYNLLAVQPPIELTLDYWESRQVTDQIKALNPGDGEATHFEGTYNVPLNAAHLNQLGLYDVPSGKNVSLVVNASTMRDVYKTSQLDIQQKKTGFYRFVLSPILWPTADKNLHSIGINVLQKLSANPSRALWRHYRDSIVTEATPVKVYTELEHDFNADLQQEYRFLHKVNELVMANHKHPLKPSILGLAPEKYLRFSGRFPPELQSASLQIILGSRPTPKPGEHYDNGRYPERHNPVPLLANDGERKTTLDLKGQNGFVVKIALRDIDNHFTLCRPGRPYEGQYKYEYTADEMQDQLTVHIVDEKTGTELRSVLGSFCELAQLDKKVGNGNDILEISELERLNVGYVSTAQSVLLMKMSLSKYGTNNYLHPWRHEQLVAMYRDMPRKQVELLAAVVALQAKGTLLGNKINLVERATFYEDLLALAGMNIYGQHGRLSTNNLLPSLEAIQNNLNAKVSIGAILLSKLDVNISHIIQEITSLLSTSTVDSYYFKNVRPGSWVTVYPVSSLDPICQVKYNENQLFGIGIAGKGKDSQGDWMTVRWDRQIGATNYIIGWQTTPFSDINSAANKITTQKLYATLPALEAKGTYYIRIQSDVGEVSETLEYRPHRTFLADSRVTQGIVGDDSTRGRDSDPSCDPLSGKAKNSNSDGFLGARYIKLDAKGLPLRRQDLTYKQQSFQCVLDAQSGLVWETKRARKENQPYSIHDDDNMYAMAVPETAGEFTASCVLPELNISSSDPAQCNVANQVKWVNQAKLCGLNNWRVPTMHELYTLLDFGKNHHMYMDTRYFPLTRLPTTSTLGTVWNIIRQGYTHGFWSTNQSLDQKKNGVFIPIWGELQQRDIHEPHLLMLVSDGFKTEQQ</sequence>
<dbReference type="KEGG" id="vti:CEQ48_18440"/>
<keyword evidence="5" id="KW-1185">Reference proteome</keyword>
<organism evidence="4 5">
    <name type="scientific">Vibrio tarriae</name>
    <dbReference type="NCBI Taxonomy" id="2014742"/>
    <lineage>
        <taxon>Bacteria</taxon>
        <taxon>Pseudomonadati</taxon>
        <taxon>Pseudomonadota</taxon>
        <taxon>Gammaproteobacteria</taxon>
        <taxon>Vibrionales</taxon>
        <taxon>Vibrionaceae</taxon>
        <taxon>Vibrio</taxon>
    </lineage>
</organism>
<reference evidence="5" key="1">
    <citation type="journal article" date="2017" name="Genome Announc.">
        <title>Complete Genome Sequence of Vibrio sp. Strain 2521-89, a Close Relative of Vibrio cholerae Isolated from Lake Water in New Mexico, USA.</title>
        <authorList>
            <person name="Liang K."/>
            <person name="Orata F.D."/>
            <person name="Winkjer N.S."/>
            <person name="Rowe L.A."/>
            <person name="Tarr C.L."/>
            <person name="Boucher Y."/>
        </authorList>
    </citation>
    <scope>NUCLEOTIDE SEQUENCE [LARGE SCALE GENOMIC DNA]</scope>
    <source>
        <strain evidence="5">2521-89</strain>
    </source>
</reference>
<dbReference type="AlphaFoldDB" id="A0AAU8WWX4"/>
<dbReference type="Proteomes" id="UP000198371">
    <property type="component" value="Chromosome 1"/>
</dbReference>
<keyword evidence="2" id="KW-0732">Signal</keyword>
<proteinExistence type="predicted"/>
<feature type="domain" description="Lcl C-terminal" evidence="3">
    <location>
        <begin position="1021"/>
        <end position="1165"/>
    </location>
</feature>
<protein>
    <recommendedName>
        <fullName evidence="3">Lcl C-terminal domain-containing protein</fullName>
    </recommendedName>
</protein>
<feature type="region of interest" description="Disordered" evidence="1">
    <location>
        <begin position="964"/>
        <end position="986"/>
    </location>
</feature>
<dbReference type="RefSeq" id="WP_089072209.1">
    <property type="nucleotide sequence ID" value="NZ_CP022353.1"/>
</dbReference>
<dbReference type="InterPro" id="IPR011460">
    <property type="entry name" value="Lcl_C"/>
</dbReference>
<evidence type="ECO:0000259" key="3">
    <source>
        <dbReference type="Pfam" id="PF07603"/>
    </source>
</evidence>